<evidence type="ECO:0000256" key="5">
    <source>
        <dbReference type="ARBA" id="ARBA00022806"/>
    </source>
</evidence>
<dbReference type="Gene3D" id="1.10.10.1020">
    <property type="entry name" value="RecBCD complex, subunit RecD, N-terminal domain"/>
    <property type="match status" value="1"/>
</dbReference>
<dbReference type="InterPro" id="IPR006344">
    <property type="entry name" value="RecD"/>
</dbReference>
<dbReference type="SMART" id="SM00382">
    <property type="entry name" value="AAA"/>
    <property type="match status" value="1"/>
</dbReference>
<feature type="domain" description="AAA+ ATPase" evidence="12">
    <location>
        <begin position="174"/>
        <end position="318"/>
    </location>
</feature>
<organism evidence="13 14">
    <name type="scientific">Candidatus Schmidhempelia bombi str. Bimp</name>
    <dbReference type="NCBI Taxonomy" id="1387197"/>
    <lineage>
        <taxon>Bacteria</taxon>
        <taxon>Pseudomonadati</taxon>
        <taxon>Pseudomonadota</taxon>
        <taxon>Gammaproteobacteria</taxon>
        <taxon>Orbales</taxon>
        <taxon>Orbaceae</taxon>
        <taxon>Candidatus Schmidhempelia</taxon>
    </lineage>
</organism>
<keyword evidence="8 11" id="KW-0238">DNA-binding</keyword>
<gene>
    <name evidence="11 13" type="primary">recD</name>
    <name evidence="13" type="ORF">O970_04240</name>
</gene>
<dbReference type="GO" id="GO:0000724">
    <property type="term" value="P:double-strand break repair via homologous recombination"/>
    <property type="evidence" value="ECO:0007669"/>
    <property type="project" value="UniProtKB-UniRule"/>
</dbReference>
<feature type="binding site" evidence="11">
    <location>
        <begin position="182"/>
        <end position="189"/>
    </location>
    <ligand>
        <name>ATP</name>
        <dbReference type="ChEBI" id="CHEBI:30616"/>
    </ligand>
</feature>
<evidence type="ECO:0000256" key="3">
    <source>
        <dbReference type="ARBA" id="ARBA00022763"/>
    </source>
</evidence>
<keyword evidence="6 11" id="KW-0269">Exonuclease</keyword>
<evidence type="ECO:0000313" key="13">
    <source>
        <dbReference type="EMBL" id="TEA27321.1"/>
    </source>
</evidence>
<evidence type="ECO:0000256" key="9">
    <source>
        <dbReference type="ARBA" id="ARBA00023204"/>
    </source>
</evidence>
<dbReference type="InterPro" id="IPR003593">
    <property type="entry name" value="AAA+_ATPase"/>
</dbReference>
<dbReference type="FunFam" id="3.40.50.300:FF:000912">
    <property type="entry name" value="RecBCD enzyme subunit RecD"/>
    <property type="match status" value="1"/>
</dbReference>
<dbReference type="InterPro" id="IPR041851">
    <property type="entry name" value="RecD_N_sf"/>
</dbReference>
<dbReference type="AlphaFoldDB" id="A0AB94ID21"/>
<evidence type="ECO:0000313" key="14">
    <source>
        <dbReference type="Proteomes" id="UP000506160"/>
    </source>
</evidence>
<dbReference type="PANTHER" id="PTHR43788:SF6">
    <property type="entry name" value="DNA HELICASE B"/>
    <property type="match status" value="1"/>
</dbReference>
<dbReference type="NCBIfam" id="TIGR01447">
    <property type="entry name" value="recD"/>
    <property type="match status" value="1"/>
</dbReference>
<comment type="caution">
    <text evidence="13">The sequence shown here is derived from an EMBL/GenBank/DDBJ whole genome shotgun (WGS) entry which is preliminary data.</text>
</comment>
<dbReference type="EMBL" id="AWGA01000044">
    <property type="protein sequence ID" value="TEA27321.1"/>
    <property type="molecule type" value="Genomic_DNA"/>
</dbReference>
<dbReference type="InterPro" id="IPR027417">
    <property type="entry name" value="P-loop_NTPase"/>
</dbReference>
<comment type="catalytic activity">
    <reaction evidence="11">
        <text>ATP + H2O = ADP + phosphate + H(+)</text>
        <dbReference type="Rhea" id="RHEA:13065"/>
        <dbReference type="ChEBI" id="CHEBI:15377"/>
        <dbReference type="ChEBI" id="CHEBI:15378"/>
        <dbReference type="ChEBI" id="CHEBI:30616"/>
        <dbReference type="ChEBI" id="CHEBI:43474"/>
        <dbReference type="ChEBI" id="CHEBI:456216"/>
        <dbReference type="EC" id="5.6.2.3"/>
    </reaction>
</comment>
<name>A0AB94ID21_9GAMM</name>
<keyword evidence="10 11" id="KW-0413">Isomerase</keyword>
<comment type="subunit">
    <text evidence="11">Heterotrimer of RecB, RecC and RecD. All subunits contribute to DNA-binding.</text>
</comment>
<dbReference type="EC" id="5.6.2.3" evidence="11"/>
<dbReference type="Pfam" id="PF13538">
    <property type="entry name" value="UvrD_C_2"/>
    <property type="match status" value="1"/>
</dbReference>
<keyword evidence="9 11" id="KW-0234">DNA repair</keyword>
<dbReference type="InterPro" id="IPR050534">
    <property type="entry name" value="Coronavir_polyprotein_1ab"/>
</dbReference>
<keyword evidence="4 11" id="KW-0378">Hydrolase</keyword>
<evidence type="ECO:0000256" key="11">
    <source>
        <dbReference type="HAMAP-Rule" id="MF_01487"/>
    </source>
</evidence>
<evidence type="ECO:0000256" key="2">
    <source>
        <dbReference type="ARBA" id="ARBA00022741"/>
    </source>
</evidence>
<comment type="function">
    <text evidence="11">A helicase/nuclease that prepares dsDNA breaks (DSB) for recombinational DNA repair. Binds to DSBs and unwinds DNA via a highly rapid and processive ATP-dependent bidirectional helicase activity. Unwinds dsDNA until it encounters a Chi (crossover hotspot instigator) sequence from the 3' direction. Cuts ssDNA a few nucleotides 3' to the Chi site. The properties and activities of the enzyme are changed at Chi. The Chi-altered holoenzyme produces a long 3'-ssDNA overhang and facilitates RecA-binding to the ssDNA for homologous DNA recombination and repair. Holoenzyme degrades any linearized DNA that is unable to undergo homologous recombination. In the holoenzyme this subunit has ssDNA-dependent ATPase and 5'-3' helicase activity. When added to pre-assembled RecBC greatly stimulates nuclease activity and augments holoenzyme processivity. Negatively regulates the RecA-loading ability of RecBCD.</text>
</comment>
<comment type="similarity">
    <text evidence="11">Belongs to the RecD family.</text>
</comment>
<dbReference type="HAMAP" id="MF_01487">
    <property type="entry name" value="RecD"/>
    <property type="match status" value="1"/>
</dbReference>
<accession>A0AB94ID21</accession>
<dbReference type="RefSeq" id="WP_024495912.1">
    <property type="nucleotide sequence ID" value="NZ_AWGA01000044.1"/>
</dbReference>
<dbReference type="GO" id="GO:0008854">
    <property type="term" value="F:exodeoxyribonuclease V activity"/>
    <property type="evidence" value="ECO:0007669"/>
    <property type="project" value="InterPro"/>
</dbReference>
<evidence type="ECO:0000259" key="12">
    <source>
        <dbReference type="SMART" id="SM00382"/>
    </source>
</evidence>
<keyword evidence="2 11" id="KW-0547">Nucleotide-binding</keyword>
<keyword evidence="1 11" id="KW-0540">Nuclease</keyword>
<keyword evidence="7 11" id="KW-0067">ATP-binding</keyword>
<dbReference type="Pfam" id="PF21185">
    <property type="entry name" value="RecD_N"/>
    <property type="match status" value="1"/>
</dbReference>
<protein>
    <recommendedName>
        <fullName evidence="11">RecBCD enzyme subunit RecD</fullName>
        <ecNumber evidence="11">5.6.2.3</ecNumber>
    </recommendedName>
    <alternativeName>
        <fullName evidence="11">DNA 5'-3' helicase subunit RecD</fullName>
    </alternativeName>
    <alternativeName>
        <fullName evidence="11">Exonuclease V subunit RecD</fullName>
        <shortName evidence="11">ExoV subunit RecD</shortName>
    </alternativeName>
    <alternativeName>
        <fullName evidence="11">Helicase/nuclease RecBCD subunit RecD</fullName>
    </alternativeName>
</protein>
<dbReference type="InterPro" id="IPR027785">
    <property type="entry name" value="UvrD-like_helicase_C"/>
</dbReference>
<keyword evidence="14" id="KW-1185">Reference proteome</keyword>
<evidence type="ECO:0000256" key="7">
    <source>
        <dbReference type="ARBA" id="ARBA00022840"/>
    </source>
</evidence>
<dbReference type="NCBIfam" id="NF008127">
    <property type="entry name" value="PRK10875.1"/>
    <property type="match status" value="1"/>
</dbReference>
<dbReference type="GO" id="GO:0005524">
    <property type="term" value="F:ATP binding"/>
    <property type="evidence" value="ECO:0007669"/>
    <property type="project" value="UniProtKB-UniRule"/>
</dbReference>
<dbReference type="CDD" id="cd18809">
    <property type="entry name" value="SF1_C_RecD"/>
    <property type="match status" value="1"/>
</dbReference>
<evidence type="ECO:0000256" key="6">
    <source>
        <dbReference type="ARBA" id="ARBA00022839"/>
    </source>
</evidence>
<keyword evidence="3 11" id="KW-0227">DNA damage</keyword>
<dbReference type="Proteomes" id="UP000506160">
    <property type="component" value="Unassembled WGS sequence"/>
</dbReference>
<evidence type="ECO:0000256" key="1">
    <source>
        <dbReference type="ARBA" id="ARBA00022722"/>
    </source>
</evidence>
<dbReference type="GO" id="GO:0043139">
    <property type="term" value="F:5'-3' DNA helicase activity"/>
    <property type="evidence" value="ECO:0007669"/>
    <property type="project" value="UniProtKB-UniRule"/>
</dbReference>
<dbReference type="GO" id="GO:0003677">
    <property type="term" value="F:DNA binding"/>
    <property type="evidence" value="ECO:0007669"/>
    <property type="project" value="UniProtKB-UniRule"/>
</dbReference>
<dbReference type="SUPFAM" id="SSF52540">
    <property type="entry name" value="P-loop containing nucleoside triphosphate hydrolases"/>
    <property type="match status" value="2"/>
</dbReference>
<proteinExistence type="inferred from homology"/>
<dbReference type="InterPro" id="IPR049550">
    <property type="entry name" value="RecD_N"/>
</dbReference>
<comment type="miscellaneous">
    <text evidence="11">In the RecBCD complex, RecB has a slow 3'-5' helicase, an exonuclease activity and loads RecA onto ssDNA, RecD has a fast 5'-3' helicase activity, while RecC stimulates the ATPase and processivity of the RecB helicase and contributes to recognition of the Chi site.</text>
</comment>
<evidence type="ECO:0000256" key="8">
    <source>
        <dbReference type="ARBA" id="ARBA00023125"/>
    </source>
</evidence>
<keyword evidence="5 11" id="KW-0347">Helicase</keyword>
<dbReference type="Gene3D" id="3.40.50.300">
    <property type="entry name" value="P-loop containing nucleotide triphosphate hydrolases"/>
    <property type="match status" value="3"/>
</dbReference>
<reference evidence="13 14" key="1">
    <citation type="journal article" date="2014" name="Appl. Environ. Microbiol.">
        <title>Genomic features of a bumble bee symbiont reflect its host environment.</title>
        <authorList>
            <person name="Martinson V.G."/>
            <person name="Magoc T."/>
            <person name="Koch H."/>
            <person name="Salzberg S.L."/>
            <person name="Moran N.A."/>
        </authorList>
    </citation>
    <scope>NUCLEOTIDE SEQUENCE [LARGE SCALE GENOMIC DNA]</scope>
    <source>
        <strain evidence="13 14">Bimp</strain>
    </source>
</reference>
<dbReference type="GO" id="GO:0017116">
    <property type="term" value="F:single-stranded DNA helicase activity"/>
    <property type="evidence" value="ECO:0007669"/>
    <property type="project" value="TreeGrafter"/>
</dbReference>
<evidence type="ECO:0000256" key="4">
    <source>
        <dbReference type="ARBA" id="ARBA00022801"/>
    </source>
</evidence>
<dbReference type="PANTHER" id="PTHR43788">
    <property type="entry name" value="DNA2/NAM7 HELICASE FAMILY MEMBER"/>
    <property type="match status" value="1"/>
</dbReference>
<dbReference type="GO" id="GO:0009338">
    <property type="term" value="C:exodeoxyribonuclease V complex"/>
    <property type="evidence" value="ECO:0007669"/>
    <property type="project" value="InterPro"/>
</dbReference>
<evidence type="ECO:0000256" key="10">
    <source>
        <dbReference type="ARBA" id="ARBA00023235"/>
    </source>
</evidence>
<dbReference type="Pfam" id="PF13245">
    <property type="entry name" value="AAA_19"/>
    <property type="match status" value="1"/>
</dbReference>
<sequence length="621" mass="69433">MEVLFKQAIEKNLFTVLDVHLSQFLTEQTPLTGQNKQRLLFLISYLSAETRAGHVCLKLTKLNSIDMFNGRDNELNQQFWSKLSSPRLSDWCELLTLSTIASDGQRYTPLVLQADRLYFQRMWLNEQKVANYFRQISTVKLTHTANLSTILTDLFPDQQDEIDWQKIAVAMALTRQVAIISGGPGTGKTTTVAKLLAALIAARPKHSPALRIMAAAPTGKAAARLTQAFNVALDKLTTQQNAKLIMSNEALTLHRLLGAQLNQQQFIHCKENPLHLDILIIDEASMVDLSMMASVIDALPEHARLILLGDREQLSSVEAGAVLGDLCYFASNDYSDSRANELTELTGYPLLATEKCASIADNICLLQKSYRFDQQSGIGQLAAYVKQGESKKAMQLLMAKQYNDIAFHCFRSELDYPSVIEHAVQGYSHYLQYIKQADFDINQALMLFSCFRLLSALRDGAFGVDGLNSQIEKALIKQKLLSMAPNEEWYLGRPVMILKNHSGLGLYNGDIGITLPSTTDPSKKRVYFQLADGRIQGFSPYRLPLHETAFVMTVHKSQGSEFDHVALILPTEFSPILTRSLLYTAVTRAKKQMTLYSRSSILEKAINSQIERQTGLIQALA</sequence>
<dbReference type="CDD" id="cd17933">
    <property type="entry name" value="DEXSc_RecD-like"/>
    <property type="match status" value="1"/>
</dbReference>